<dbReference type="InterPro" id="IPR005229">
    <property type="entry name" value="YicC/YloC-like"/>
</dbReference>
<reference evidence="8" key="2">
    <citation type="submission" date="2023-12" db="EMBL/GenBank/DDBJ databases">
        <authorList>
            <person name="Sun Q."/>
            <person name="Inoue M."/>
        </authorList>
    </citation>
    <scope>NUCLEOTIDE SEQUENCE</scope>
    <source>
        <strain evidence="8">JCM 15515</strain>
    </source>
</reference>
<evidence type="ECO:0000313" key="10">
    <source>
        <dbReference type="Proteomes" id="UP001500573"/>
    </source>
</evidence>
<dbReference type="Pfam" id="PF03755">
    <property type="entry name" value="YicC-like_N"/>
    <property type="match status" value="1"/>
</dbReference>
<dbReference type="AlphaFoldDB" id="A0AB39CW21"/>
<evidence type="ECO:0000256" key="2">
    <source>
        <dbReference type="ARBA" id="ARBA00022722"/>
    </source>
</evidence>
<reference evidence="9" key="3">
    <citation type="submission" date="2024-05" db="EMBL/GenBank/DDBJ databases">
        <authorList>
            <person name="Luo Y.-C."/>
            <person name="Nicholds J."/>
            <person name="Mortimer T."/>
            <person name="Maboni G."/>
        </authorList>
    </citation>
    <scope>NUCLEOTIDE SEQUENCE</scope>
    <source>
        <strain evidence="9">151836</strain>
    </source>
</reference>
<evidence type="ECO:0000313" key="8">
    <source>
        <dbReference type="EMBL" id="GAA0772781.1"/>
    </source>
</evidence>
<keyword evidence="3" id="KW-0255">Endonuclease</keyword>
<proteinExistence type="inferred from homology"/>
<gene>
    <name evidence="9" type="ORF">ABRZ04_07695</name>
    <name evidence="8" type="ORF">GCM10009108_02020</name>
</gene>
<dbReference type="NCBIfam" id="TIGR00255">
    <property type="entry name" value="YicC/YloC family endoribonuclease"/>
    <property type="match status" value="1"/>
</dbReference>
<evidence type="ECO:0000256" key="5">
    <source>
        <dbReference type="ARBA" id="ARBA00035648"/>
    </source>
</evidence>
<evidence type="ECO:0000313" key="9">
    <source>
        <dbReference type="EMBL" id="XDJ46234.1"/>
    </source>
</evidence>
<organism evidence="9">
    <name type="scientific">Castellaniella ginsengisoli</name>
    <dbReference type="NCBI Taxonomy" id="546114"/>
    <lineage>
        <taxon>Bacteria</taxon>
        <taxon>Pseudomonadati</taxon>
        <taxon>Pseudomonadota</taxon>
        <taxon>Betaproteobacteria</taxon>
        <taxon>Burkholderiales</taxon>
        <taxon>Alcaligenaceae</taxon>
        <taxon>Castellaniella</taxon>
    </lineage>
</organism>
<comment type="similarity">
    <text evidence="5">Belongs to the YicC/YloC family.</text>
</comment>
<dbReference type="EC" id="3.1.-.-" evidence="9"/>
<dbReference type="GO" id="GO:0004521">
    <property type="term" value="F:RNA endonuclease activity"/>
    <property type="evidence" value="ECO:0007669"/>
    <property type="project" value="InterPro"/>
</dbReference>
<evidence type="ECO:0000256" key="1">
    <source>
        <dbReference type="ARBA" id="ARBA00001968"/>
    </source>
</evidence>
<dbReference type="PANTHER" id="PTHR30636:SF3">
    <property type="entry name" value="UPF0701 PROTEIN YICC"/>
    <property type="match status" value="1"/>
</dbReference>
<keyword evidence="2" id="KW-0540">Nuclease</keyword>
<keyword evidence="4 9" id="KW-0378">Hydrolase</keyword>
<dbReference type="GO" id="GO:0016787">
    <property type="term" value="F:hydrolase activity"/>
    <property type="evidence" value="ECO:0007669"/>
    <property type="project" value="UniProtKB-KW"/>
</dbReference>
<dbReference type="PANTHER" id="PTHR30636">
    <property type="entry name" value="UPF0701 PROTEIN YICC"/>
    <property type="match status" value="1"/>
</dbReference>
<dbReference type="Proteomes" id="UP001500573">
    <property type="component" value="Unassembled WGS sequence"/>
</dbReference>
<evidence type="ECO:0000259" key="6">
    <source>
        <dbReference type="Pfam" id="PF03755"/>
    </source>
</evidence>
<dbReference type="InterPro" id="IPR013527">
    <property type="entry name" value="YicC-like_N"/>
</dbReference>
<evidence type="ECO:0000256" key="4">
    <source>
        <dbReference type="ARBA" id="ARBA00022801"/>
    </source>
</evidence>
<evidence type="ECO:0000256" key="3">
    <source>
        <dbReference type="ARBA" id="ARBA00022759"/>
    </source>
</evidence>
<protein>
    <submittedName>
        <fullName evidence="8">YicC family protein</fullName>
    </submittedName>
    <submittedName>
        <fullName evidence="9">YicC/YloC family endoribonuclease</fullName>
        <ecNumber evidence="9">3.1.-.-</ecNumber>
    </submittedName>
</protein>
<accession>A0AB39CW21</accession>
<dbReference type="EMBL" id="CP158254">
    <property type="protein sequence ID" value="XDJ46234.1"/>
    <property type="molecule type" value="Genomic_DNA"/>
</dbReference>
<keyword evidence="10" id="KW-1185">Reference proteome</keyword>
<comment type="cofactor">
    <cofactor evidence="1">
        <name>a divalent metal cation</name>
        <dbReference type="ChEBI" id="CHEBI:60240"/>
    </cofactor>
</comment>
<feature type="domain" description="Endoribonuclease YicC-like N-terminal" evidence="6">
    <location>
        <begin position="2"/>
        <end position="151"/>
    </location>
</feature>
<dbReference type="RefSeq" id="WP_343835086.1">
    <property type="nucleotide sequence ID" value="NZ_BAAAEX010000003.1"/>
</dbReference>
<evidence type="ECO:0000259" key="7">
    <source>
        <dbReference type="Pfam" id="PF08340"/>
    </source>
</evidence>
<feature type="domain" description="Endoribonuclease YicC-like C-terminal" evidence="7">
    <location>
        <begin position="171"/>
        <end position="303"/>
    </location>
</feature>
<dbReference type="Pfam" id="PF08340">
    <property type="entry name" value="YicC-like_C"/>
    <property type="match status" value="1"/>
</dbReference>
<dbReference type="InterPro" id="IPR013551">
    <property type="entry name" value="YicC-like_C"/>
</dbReference>
<name>A0AB39CW21_9BURK</name>
<sequence length="303" mass="33286">MIRSMTAFGSARLDSDAGSVSIEIRSVNNRFLDLSLRIPEDLRFAESRLRELIGRQALRGKVELKLSYAALDREALRPFDAAAVQALAAQLQWARRFIPDLPAPTLAELPREGTARSGLEADVWLPLCEQACAQALEEFSAARQREGARLADAMRALADAIDLIVARVDTELPALVQQHQERIAQRLREALEAASPEGFAAISGAELTARIAQEASLFGLRVDVAEELTRLRSHLQELREILAGEHASSARGGSGKRLDFLFQEMNREANTLGSKAAALSITQAAIDLKLLIEQMREQAQNIE</sequence>
<dbReference type="EMBL" id="BAAAEX010000003">
    <property type="protein sequence ID" value="GAA0772781.1"/>
    <property type="molecule type" value="Genomic_DNA"/>
</dbReference>
<reference evidence="8 10" key="1">
    <citation type="journal article" date="2019" name="Int. J. Syst. Evol. Microbiol.">
        <title>The Global Catalogue of Microorganisms (GCM) 10K type strain sequencing project: providing services to taxonomists for standard genome sequencing and annotation.</title>
        <authorList>
            <consortium name="The Broad Institute Genomics Platform"/>
            <consortium name="The Broad Institute Genome Sequencing Center for Infectious Disease"/>
            <person name="Wu L."/>
            <person name="Ma J."/>
        </authorList>
    </citation>
    <scope>NUCLEOTIDE SEQUENCE [LARGE SCALE GENOMIC DNA]</scope>
    <source>
        <strain evidence="8 10">JCM 15515</strain>
    </source>
</reference>